<evidence type="ECO:0000256" key="2">
    <source>
        <dbReference type="ARBA" id="ARBA00013806"/>
    </source>
</evidence>
<dbReference type="Proteomes" id="UP001556367">
    <property type="component" value="Unassembled WGS sequence"/>
</dbReference>
<feature type="region of interest" description="Disordered" evidence="7">
    <location>
        <begin position="122"/>
        <end position="155"/>
    </location>
</feature>
<evidence type="ECO:0000256" key="5">
    <source>
        <dbReference type="ARBA" id="ARBA00023136"/>
    </source>
</evidence>
<evidence type="ECO:0000256" key="6">
    <source>
        <dbReference type="RuleBase" id="RU368080"/>
    </source>
</evidence>
<reference evidence="10" key="1">
    <citation type="submission" date="2024-06" db="EMBL/GenBank/DDBJ databases">
        <title>Multi-omics analyses provide insights into the biosynthesis of the anticancer antibiotic pleurotin in Hohenbuehelia grisea.</title>
        <authorList>
            <person name="Weaver J.A."/>
            <person name="Alberti F."/>
        </authorList>
    </citation>
    <scope>NUCLEOTIDE SEQUENCE [LARGE SCALE GENOMIC DNA]</scope>
    <source>
        <strain evidence="10">T-177</strain>
    </source>
</reference>
<name>A0ABR3JHC8_9AGAR</name>
<keyword evidence="5" id="KW-0472">Membrane</keyword>
<dbReference type="PANTHER" id="PTHR28005:SF1">
    <property type="entry name" value="AUTOPHAGY-RELATED PROTEIN 17"/>
    <property type="match status" value="1"/>
</dbReference>
<keyword evidence="3 6" id="KW-0963">Cytoplasm</keyword>
<evidence type="ECO:0000256" key="7">
    <source>
        <dbReference type="SAM" id="MobiDB-lite"/>
    </source>
</evidence>
<organism evidence="9 10">
    <name type="scientific">Hohenbuehelia grisea</name>
    <dbReference type="NCBI Taxonomy" id="104357"/>
    <lineage>
        <taxon>Eukaryota</taxon>
        <taxon>Fungi</taxon>
        <taxon>Dikarya</taxon>
        <taxon>Basidiomycota</taxon>
        <taxon>Agaricomycotina</taxon>
        <taxon>Agaricomycetes</taxon>
        <taxon>Agaricomycetidae</taxon>
        <taxon>Agaricales</taxon>
        <taxon>Pleurotineae</taxon>
        <taxon>Pleurotaceae</taxon>
        <taxon>Hohenbuehelia</taxon>
    </lineage>
</organism>
<comment type="function">
    <text evidence="6">Autophagy-specific protein that functions in response to autophagy-inducing signals as a scaffold to recruit other ATG proteins to organize preautophagosomal structure (PAS) formation. Modulates the timing and magnitude of the autophagy response, such as the size of the sequestering vesicles. Plays particularly a role in pexophagy and nucleophagy.</text>
</comment>
<evidence type="ECO:0000256" key="4">
    <source>
        <dbReference type="ARBA" id="ARBA00023006"/>
    </source>
</evidence>
<evidence type="ECO:0000256" key="1">
    <source>
        <dbReference type="ARBA" id="ARBA00006259"/>
    </source>
</evidence>
<evidence type="ECO:0000313" key="9">
    <source>
        <dbReference type="EMBL" id="KAL0954870.1"/>
    </source>
</evidence>
<dbReference type="Pfam" id="PF04108">
    <property type="entry name" value="ATG17_like"/>
    <property type="match status" value="1"/>
</dbReference>
<keyword evidence="10" id="KW-1185">Reference proteome</keyword>
<dbReference type="InterPro" id="IPR045326">
    <property type="entry name" value="ATG17-like_dom"/>
</dbReference>
<dbReference type="InterPro" id="IPR007240">
    <property type="entry name" value="Atg17"/>
</dbReference>
<dbReference type="PANTHER" id="PTHR28005">
    <property type="entry name" value="AUTOPHAGY-RELATED PROTEIN 17"/>
    <property type="match status" value="1"/>
</dbReference>
<accession>A0ABR3JHC8</accession>
<feature type="compositionally biased region" description="Basic and acidic residues" evidence="7">
    <location>
        <begin position="130"/>
        <end position="139"/>
    </location>
</feature>
<comment type="subcellular location">
    <subcellularLocation>
        <location evidence="6">Cytoplasm</location>
    </subcellularLocation>
    <subcellularLocation>
        <location evidence="6">Preautophagosomal structure membrane</location>
        <topology evidence="6">Peripheral membrane protein</topology>
    </subcellularLocation>
</comment>
<feature type="compositionally biased region" description="Polar residues" evidence="7">
    <location>
        <begin position="140"/>
        <end position="155"/>
    </location>
</feature>
<protein>
    <recommendedName>
        <fullName evidence="2 6">Autophagy-related protein 17</fullName>
    </recommendedName>
</protein>
<evidence type="ECO:0000259" key="8">
    <source>
        <dbReference type="Pfam" id="PF04108"/>
    </source>
</evidence>
<comment type="similarity">
    <text evidence="1 6">Belongs to the ATG17 family.</text>
</comment>
<gene>
    <name evidence="9" type="ORF">HGRIS_003802</name>
</gene>
<feature type="domain" description="Autophagy protein ATG17-like" evidence="8">
    <location>
        <begin position="23"/>
        <end position="429"/>
    </location>
</feature>
<keyword evidence="4 6" id="KW-0072">Autophagy</keyword>
<comment type="caution">
    <text evidence="9">The sequence shown here is derived from an EMBL/GenBank/DDBJ whole genome shotgun (WGS) entry which is preliminary data.</text>
</comment>
<sequence>MASPGRPESPHLVSLVVQSKKALQHGEQLCSRANAVSNASAQCAVDVLALDAKVRWITNAVAEQLRLAADVAKSIEEKRKQLQSSVKEWDESRTRHANALDGILESLGTQYVPPIFHQASEESSLFGSQHDSEEPEHSNGHANSVSPDFNESSPTATLRLAPIGDQHLERKKWKTLRDFVDDRAIEDALEIIENDRNLLDDTLGKIDDYSETLSNSIVTIRRSLPPVDQLTSVFDPITSQDTVADEMARHLESLASHYDQMSSALHDAEAGEVFGEEDLQAMHRDTEELPLIMGELEENMSSIQASYDQLQLAKVTSEGNLNHLATTLDDLDELGEIMTEMLQEQQDVGEATEDQLIVLEHHLITLEHLCQQFLSYQTAFCKLILEMARRKQYGEAVENIVRGMLSQLDLMTKEETQVRNHFNEEHGAHLPEDICIFIGNRPTKWEVLPVNGETIETFPDIPDDLIVEARNRLQAADERSSSQSL</sequence>
<proteinExistence type="inferred from homology"/>
<dbReference type="EMBL" id="JASNQZ010000007">
    <property type="protein sequence ID" value="KAL0954870.1"/>
    <property type="molecule type" value="Genomic_DNA"/>
</dbReference>
<evidence type="ECO:0000256" key="3">
    <source>
        <dbReference type="ARBA" id="ARBA00022490"/>
    </source>
</evidence>
<evidence type="ECO:0000313" key="10">
    <source>
        <dbReference type="Proteomes" id="UP001556367"/>
    </source>
</evidence>